<accession>A0ABU8XKI9</accession>
<feature type="region of interest" description="Disordered" evidence="1">
    <location>
        <begin position="77"/>
        <end position="118"/>
    </location>
</feature>
<sequence>MKPDNVVNQLRRVLEDTPSHRVAQAAYSTFVDWFTRLTAALEAAGVEHAQAEREAEQLVAAVLASINLGADAMTNAVASSASAARTATRRRASPGAGKNSPAQFRVSGARDANIDRAA</sequence>
<reference evidence="2 3" key="1">
    <citation type="submission" date="2024-03" db="EMBL/GenBank/DDBJ databases">
        <title>Novel species of the genus Variovorax.</title>
        <authorList>
            <person name="Liu Q."/>
            <person name="Xin Y.-H."/>
        </authorList>
    </citation>
    <scope>NUCLEOTIDE SEQUENCE [LARGE SCALE GENOMIC DNA]</scope>
    <source>
        <strain evidence="2 3">KACC 18901</strain>
    </source>
</reference>
<comment type="caution">
    <text evidence="2">The sequence shown here is derived from an EMBL/GenBank/DDBJ whole genome shotgun (WGS) entry which is preliminary data.</text>
</comment>
<dbReference type="EMBL" id="JBBKZS010000032">
    <property type="protein sequence ID" value="MEJ8859610.1"/>
    <property type="molecule type" value="Genomic_DNA"/>
</dbReference>
<protein>
    <submittedName>
        <fullName evidence="2">Uncharacterized protein</fullName>
    </submittedName>
</protein>
<proteinExistence type="predicted"/>
<gene>
    <name evidence="2" type="ORF">WKW79_33965</name>
</gene>
<dbReference type="Proteomes" id="UP001367030">
    <property type="component" value="Unassembled WGS sequence"/>
</dbReference>
<evidence type="ECO:0000256" key="1">
    <source>
        <dbReference type="SAM" id="MobiDB-lite"/>
    </source>
</evidence>
<organism evidence="2 3">
    <name type="scientific">Variovorax robiniae</name>
    <dbReference type="NCBI Taxonomy" id="1836199"/>
    <lineage>
        <taxon>Bacteria</taxon>
        <taxon>Pseudomonadati</taxon>
        <taxon>Pseudomonadota</taxon>
        <taxon>Betaproteobacteria</taxon>
        <taxon>Burkholderiales</taxon>
        <taxon>Comamonadaceae</taxon>
        <taxon>Variovorax</taxon>
    </lineage>
</organism>
<name>A0ABU8XKI9_9BURK</name>
<evidence type="ECO:0000313" key="2">
    <source>
        <dbReference type="EMBL" id="MEJ8859610.1"/>
    </source>
</evidence>
<evidence type="ECO:0000313" key="3">
    <source>
        <dbReference type="Proteomes" id="UP001367030"/>
    </source>
</evidence>
<dbReference type="RefSeq" id="WP_340339645.1">
    <property type="nucleotide sequence ID" value="NZ_JBBKZS010000032.1"/>
</dbReference>
<keyword evidence="3" id="KW-1185">Reference proteome</keyword>